<dbReference type="SUPFAM" id="SSF53448">
    <property type="entry name" value="Nucleotide-diphospho-sugar transferases"/>
    <property type="match status" value="1"/>
</dbReference>
<sequence>MWDLPGGISRAYRGFGYVRYELEGRLSETIGLSGEYGITDSINALADDLDIGYSMLGTWIDIGRPWNLLDANEYLLAGNDSEIAGVVEPYATLNSNIRVGNGSIIRNGSYIT</sequence>
<name>A0A7G9YLB4_9EURY</name>
<dbReference type="AlphaFoldDB" id="A0A7G9YLB4"/>
<accession>A0A7G9YLB4</accession>
<organism evidence="1">
    <name type="scientific">Candidatus Methanogaster sp. ANME-2c ERB4</name>
    <dbReference type="NCBI Taxonomy" id="2759911"/>
    <lineage>
        <taxon>Archaea</taxon>
        <taxon>Methanobacteriati</taxon>
        <taxon>Methanobacteriota</taxon>
        <taxon>Stenosarchaea group</taxon>
        <taxon>Methanomicrobia</taxon>
        <taxon>Methanosarcinales</taxon>
        <taxon>ANME-2 cluster</taxon>
        <taxon>Candidatus Methanogasteraceae</taxon>
        <taxon>Candidatus Methanogaster</taxon>
    </lineage>
</organism>
<evidence type="ECO:0008006" key="2">
    <source>
        <dbReference type="Google" id="ProtNLM"/>
    </source>
</evidence>
<dbReference type="EMBL" id="MT631362">
    <property type="protein sequence ID" value="QNO48798.1"/>
    <property type="molecule type" value="Genomic_DNA"/>
</dbReference>
<protein>
    <recommendedName>
        <fullName evidence="2">Bifunctional protein GlmU</fullName>
    </recommendedName>
</protein>
<gene>
    <name evidence="1" type="ORF">IMBEDNDK_00008</name>
</gene>
<dbReference type="InterPro" id="IPR029044">
    <property type="entry name" value="Nucleotide-diphossugar_trans"/>
</dbReference>
<dbReference type="Gene3D" id="3.90.550.10">
    <property type="entry name" value="Spore Coat Polysaccharide Biosynthesis Protein SpsA, Chain A"/>
    <property type="match status" value="1"/>
</dbReference>
<reference evidence="1" key="1">
    <citation type="submission" date="2020-06" db="EMBL/GenBank/DDBJ databases">
        <title>Unique genomic features of the anaerobic methanotrophic archaea.</title>
        <authorList>
            <person name="Chadwick G.L."/>
            <person name="Skennerton C.T."/>
            <person name="Laso-Perez R."/>
            <person name="Leu A.O."/>
            <person name="Speth D.R."/>
            <person name="Yu H."/>
            <person name="Morgan-Lang C."/>
            <person name="Hatzenpichler R."/>
            <person name="Goudeau D."/>
            <person name="Malmstrom R."/>
            <person name="Brazelton W.J."/>
            <person name="Woyke T."/>
            <person name="Hallam S.J."/>
            <person name="Tyson G.W."/>
            <person name="Wegener G."/>
            <person name="Boetius A."/>
            <person name="Orphan V."/>
        </authorList>
    </citation>
    <scope>NUCLEOTIDE SEQUENCE</scope>
</reference>
<evidence type="ECO:0000313" key="1">
    <source>
        <dbReference type="EMBL" id="QNO48798.1"/>
    </source>
</evidence>
<proteinExistence type="predicted"/>